<sequence>MTSQGFAPLTGVRMDRQFFRFEEYLEFDPALVVDVLQGRRFGVIFRDVIPVAAQKEMVAKFWNSPALRRRTGEPSYHVGTYHWNKPIDTYLAESAAETPHVMDVLDVTDSPWHWFRSVLAEELAREGASLRLAEMSGAKACPALIRAWNKEGDFSLEPHEDAAQCRDPQQAGFEAQQVLDYEICAVNMCIEHEEGGRLVLWNIRPDDETRRRLDIEHTGFSYPPETLTDFEQIRLDIRPGDIYVFNGRHVHAVDASRGNRTAVSFLLGYIDDRTVVTWT</sequence>
<accession>A0ABW1K346</accession>
<evidence type="ECO:0008006" key="3">
    <source>
        <dbReference type="Google" id="ProtNLM"/>
    </source>
</evidence>
<dbReference type="Pfam" id="PF22814">
    <property type="entry name" value="WelO5"/>
    <property type="match status" value="1"/>
</dbReference>
<name>A0ABW1K346_9ACTN</name>
<dbReference type="Gene3D" id="2.60.120.620">
    <property type="entry name" value="q2cbj1_9rhob like domain"/>
    <property type="match status" value="1"/>
</dbReference>
<evidence type="ECO:0000313" key="2">
    <source>
        <dbReference type="Proteomes" id="UP001596203"/>
    </source>
</evidence>
<protein>
    <recommendedName>
        <fullName evidence="3">Prolyl 4-hydroxylase alpha subunit Fe(2+) 2OG dioxygenase domain-containing protein</fullName>
    </recommendedName>
</protein>
<organism evidence="1 2">
    <name type="scientific">Plantactinospora solaniradicis</name>
    <dbReference type="NCBI Taxonomy" id="1723736"/>
    <lineage>
        <taxon>Bacteria</taxon>
        <taxon>Bacillati</taxon>
        <taxon>Actinomycetota</taxon>
        <taxon>Actinomycetes</taxon>
        <taxon>Micromonosporales</taxon>
        <taxon>Micromonosporaceae</taxon>
        <taxon>Plantactinospora</taxon>
    </lineage>
</organism>
<dbReference type="EMBL" id="JBHSPR010000007">
    <property type="protein sequence ID" value="MFC6016176.1"/>
    <property type="molecule type" value="Genomic_DNA"/>
</dbReference>
<dbReference type="RefSeq" id="WP_377419315.1">
    <property type="nucleotide sequence ID" value="NZ_JBHSPR010000007.1"/>
</dbReference>
<evidence type="ECO:0000313" key="1">
    <source>
        <dbReference type="EMBL" id="MFC6016176.1"/>
    </source>
</evidence>
<keyword evidence="2" id="KW-1185">Reference proteome</keyword>
<dbReference type="InterPro" id="IPR055091">
    <property type="entry name" value="WelO5-like"/>
</dbReference>
<proteinExistence type="predicted"/>
<dbReference type="Proteomes" id="UP001596203">
    <property type="component" value="Unassembled WGS sequence"/>
</dbReference>
<dbReference type="SUPFAM" id="SSF51197">
    <property type="entry name" value="Clavaminate synthase-like"/>
    <property type="match status" value="1"/>
</dbReference>
<reference evidence="2" key="1">
    <citation type="journal article" date="2019" name="Int. J. Syst. Evol. Microbiol.">
        <title>The Global Catalogue of Microorganisms (GCM) 10K type strain sequencing project: providing services to taxonomists for standard genome sequencing and annotation.</title>
        <authorList>
            <consortium name="The Broad Institute Genomics Platform"/>
            <consortium name="The Broad Institute Genome Sequencing Center for Infectious Disease"/>
            <person name="Wu L."/>
            <person name="Ma J."/>
        </authorList>
    </citation>
    <scope>NUCLEOTIDE SEQUENCE [LARGE SCALE GENOMIC DNA]</scope>
    <source>
        <strain evidence="2">ZS-35-S2</strain>
    </source>
</reference>
<comment type="caution">
    <text evidence="1">The sequence shown here is derived from an EMBL/GenBank/DDBJ whole genome shotgun (WGS) entry which is preliminary data.</text>
</comment>
<gene>
    <name evidence="1" type="ORF">ACFP2T_08205</name>
</gene>